<sequence>MPNARAQRVLVVEDESLVAMLVEDILVDSGYDVIVAMRLEAGLSLAREADVHLAVLDVNLGEGNSYPIADILRERGIPFLFATGYGALGLSSAYQGIPTLQKPYHPDQLIKQVMQLNTSALFAH</sequence>
<protein>
    <submittedName>
        <fullName evidence="4">Response regulator receiver domain-containing protein</fullName>
    </submittedName>
</protein>
<keyword evidence="1 2" id="KW-0597">Phosphoprotein</keyword>
<evidence type="ECO:0000313" key="5">
    <source>
        <dbReference type="Proteomes" id="UP000316905"/>
    </source>
</evidence>
<dbReference type="AlphaFoldDB" id="A0A562Q6V3"/>
<evidence type="ECO:0000256" key="2">
    <source>
        <dbReference type="PROSITE-ProRule" id="PRU00169"/>
    </source>
</evidence>
<dbReference type="EMBL" id="VLKY01000011">
    <property type="protein sequence ID" value="TWI52482.1"/>
    <property type="molecule type" value="Genomic_DNA"/>
</dbReference>
<evidence type="ECO:0000259" key="3">
    <source>
        <dbReference type="PROSITE" id="PS50110"/>
    </source>
</evidence>
<dbReference type="PROSITE" id="PS50110">
    <property type="entry name" value="RESPONSE_REGULATORY"/>
    <property type="match status" value="1"/>
</dbReference>
<dbReference type="InterPro" id="IPR001789">
    <property type="entry name" value="Sig_transdc_resp-reg_receiver"/>
</dbReference>
<keyword evidence="5" id="KW-1185">Reference proteome</keyword>
<dbReference type="RefSeq" id="WP_145143740.1">
    <property type="nucleotide sequence ID" value="NZ_VLKY01000011.1"/>
</dbReference>
<evidence type="ECO:0000313" key="4">
    <source>
        <dbReference type="EMBL" id="TWI52482.1"/>
    </source>
</evidence>
<dbReference type="Gene3D" id="3.40.50.2300">
    <property type="match status" value="1"/>
</dbReference>
<name>A0A562Q6V3_9PSED</name>
<dbReference type="Proteomes" id="UP000316905">
    <property type="component" value="Unassembled WGS sequence"/>
</dbReference>
<proteinExistence type="predicted"/>
<feature type="modified residue" description="4-aspartylphosphate" evidence="2">
    <location>
        <position position="57"/>
    </location>
</feature>
<feature type="domain" description="Response regulatory" evidence="3">
    <location>
        <begin position="8"/>
        <end position="117"/>
    </location>
</feature>
<gene>
    <name evidence="4" type="ORF">IQ22_03251</name>
</gene>
<dbReference type="Pfam" id="PF00072">
    <property type="entry name" value="Response_reg"/>
    <property type="match status" value="1"/>
</dbReference>
<dbReference type="SMART" id="SM00448">
    <property type="entry name" value="REC"/>
    <property type="match status" value="1"/>
</dbReference>
<dbReference type="InterPro" id="IPR050595">
    <property type="entry name" value="Bact_response_regulator"/>
</dbReference>
<evidence type="ECO:0000256" key="1">
    <source>
        <dbReference type="ARBA" id="ARBA00022553"/>
    </source>
</evidence>
<accession>A0A562Q6V3</accession>
<organism evidence="4 5">
    <name type="scientific">Pseudomonas duriflava</name>
    <dbReference type="NCBI Taxonomy" id="459528"/>
    <lineage>
        <taxon>Bacteria</taxon>
        <taxon>Pseudomonadati</taxon>
        <taxon>Pseudomonadota</taxon>
        <taxon>Gammaproteobacteria</taxon>
        <taxon>Pseudomonadales</taxon>
        <taxon>Pseudomonadaceae</taxon>
        <taxon>Pseudomonas</taxon>
    </lineage>
</organism>
<dbReference type="SUPFAM" id="SSF52172">
    <property type="entry name" value="CheY-like"/>
    <property type="match status" value="1"/>
</dbReference>
<dbReference type="OrthoDB" id="582170at2"/>
<reference evidence="4 5" key="1">
    <citation type="journal article" date="2015" name="Stand. Genomic Sci.">
        <title>Genomic Encyclopedia of Bacterial and Archaeal Type Strains, Phase III: the genomes of soil and plant-associated and newly described type strains.</title>
        <authorList>
            <person name="Whitman W.B."/>
            <person name="Woyke T."/>
            <person name="Klenk H.P."/>
            <person name="Zhou Y."/>
            <person name="Lilburn T.G."/>
            <person name="Beck B.J."/>
            <person name="De Vos P."/>
            <person name="Vandamme P."/>
            <person name="Eisen J.A."/>
            <person name="Garrity G."/>
            <person name="Hugenholtz P."/>
            <person name="Kyrpides N.C."/>
        </authorList>
    </citation>
    <scope>NUCLEOTIDE SEQUENCE [LARGE SCALE GENOMIC DNA]</scope>
    <source>
        <strain evidence="4 5">CGMCC 1.6858</strain>
    </source>
</reference>
<dbReference type="PANTHER" id="PTHR44591">
    <property type="entry name" value="STRESS RESPONSE REGULATOR PROTEIN 1"/>
    <property type="match status" value="1"/>
</dbReference>
<comment type="caution">
    <text evidence="4">The sequence shown here is derived from an EMBL/GenBank/DDBJ whole genome shotgun (WGS) entry which is preliminary data.</text>
</comment>
<dbReference type="InterPro" id="IPR011006">
    <property type="entry name" value="CheY-like_superfamily"/>
</dbReference>
<dbReference type="GO" id="GO:0000160">
    <property type="term" value="P:phosphorelay signal transduction system"/>
    <property type="evidence" value="ECO:0007669"/>
    <property type="project" value="InterPro"/>
</dbReference>
<dbReference type="PANTHER" id="PTHR44591:SF24">
    <property type="entry name" value="PROTEIN-GLUTAMATE METHYLESTERASE_PROTEIN-GLUTAMINE GLUTAMINASE 1"/>
    <property type="match status" value="1"/>
</dbReference>